<dbReference type="InterPro" id="IPR011344">
    <property type="entry name" value="ssDNA-bd"/>
</dbReference>
<reference evidence="4" key="1">
    <citation type="journal article" date="2021" name="Proc. Natl. Acad. Sci. U.S.A.">
        <title>A Catalog of Tens of Thousands of Viruses from Human Metagenomes Reveals Hidden Associations with Chronic Diseases.</title>
        <authorList>
            <person name="Tisza M.J."/>
            <person name="Buck C.B."/>
        </authorList>
    </citation>
    <scope>NUCLEOTIDE SEQUENCE</scope>
    <source>
        <strain evidence="4">Ctl0E3</strain>
    </source>
</reference>
<name>A0A8S5LP37_9CAUD</name>
<dbReference type="CDD" id="cd04496">
    <property type="entry name" value="SSB_OBF"/>
    <property type="match status" value="1"/>
</dbReference>
<keyword evidence="1 2" id="KW-0238">DNA-binding</keyword>
<dbReference type="InterPro" id="IPR012340">
    <property type="entry name" value="NA-bd_OB-fold"/>
</dbReference>
<sequence length="120" mass="13720">MNTVVLSGRMTKDPELKYTSGGKANVRFTLAVQRTKDEADFVNCVAWEKTAETIAEYFKKGSPILVQGSIRSGSYEKDGRTIYTTDVWVYKFDFFGSSNQNNNKENKNNYDKEEDNSFPF</sequence>
<accession>A0A8S5LP37</accession>
<dbReference type="GO" id="GO:0003697">
    <property type="term" value="F:single-stranded DNA binding"/>
    <property type="evidence" value="ECO:0007669"/>
    <property type="project" value="InterPro"/>
</dbReference>
<dbReference type="PROSITE" id="PS50935">
    <property type="entry name" value="SSB"/>
    <property type="match status" value="1"/>
</dbReference>
<organism evidence="4">
    <name type="scientific">Siphoviridae sp. ctl0E3</name>
    <dbReference type="NCBI Taxonomy" id="2827586"/>
    <lineage>
        <taxon>Viruses</taxon>
        <taxon>Duplodnaviria</taxon>
        <taxon>Heunggongvirae</taxon>
        <taxon>Uroviricota</taxon>
        <taxon>Caudoviricetes</taxon>
    </lineage>
</organism>
<dbReference type="PANTHER" id="PTHR10302">
    <property type="entry name" value="SINGLE-STRANDED DNA-BINDING PROTEIN"/>
    <property type="match status" value="1"/>
</dbReference>
<dbReference type="GO" id="GO:0009295">
    <property type="term" value="C:nucleoid"/>
    <property type="evidence" value="ECO:0007669"/>
    <property type="project" value="TreeGrafter"/>
</dbReference>
<proteinExistence type="inferred from homology"/>
<dbReference type="PANTHER" id="PTHR10302:SF27">
    <property type="entry name" value="SINGLE-STRANDED DNA-BINDING PROTEIN"/>
    <property type="match status" value="1"/>
</dbReference>
<dbReference type="Gene3D" id="2.40.50.140">
    <property type="entry name" value="Nucleic acid-binding proteins"/>
    <property type="match status" value="1"/>
</dbReference>
<feature type="region of interest" description="Disordered" evidence="3">
    <location>
        <begin position="97"/>
        <end position="120"/>
    </location>
</feature>
<evidence type="ECO:0000256" key="2">
    <source>
        <dbReference type="PIRNR" id="PIRNR002070"/>
    </source>
</evidence>
<dbReference type="HAMAP" id="MF_00984">
    <property type="entry name" value="SSB"/>
    <property type="match status" value="1"/>
</dbReference>
<dbReference type="PIRSF" id="PIRSF002070">
    <property type="entry name" value="SSB"/>
    <property type="match status" value="1"/>
</dbReference>
<protein>
    <recommendedName>
        <fullName evidence="2">Single-stranded DNA-binding protein</fullName>
    </recommendedName>
</protein>
<dbReference type="Pfam" id="PF00436">
    <property type="entry name" value="SSB"/>
    <property type="match status" value="1"/>
</dbReference>
<dbReference type="NCBIfam" id="TIGR00621">
    <property type="entry name" value="ssb"/>
    <property type="match status" value="1"/>
</dbReference>
<dbReference type="EMBL" id="BK015885">
    <property type="protein sequence ID" value="DAD71648.1"/>
    <property type="molecule type" value="Genomic_DNA"/>
</dbReference>
<dbReference type="SUPFAM" id="SSF50249">
    <property type="entry name" value="Nucleic acid-binding proteins"/>
    <property type="match status" value="1"/>
</dbReference>
<evidence type="ECO:0000313" key="4">
    <source>
        <dbReference type="EMBL" id="DAD71648.1"/>
    </source>
</evidence>
<evidence type="ECO:0000256" key="1">
    <source>
        <dbReference type="ARBA" id="ARBA00023125"/>
    </source>
</evidence>
<dbReference type="GO" id="GO:0006260">
    <property type="term" value="P:DNA replication"/>
    <property type="evidence" value="ECO:0007669"/>
    <property type="project" value="InterPro"/>
</dbReference>
<dbReference type="InterPro" id="IPR000424">
    <property type="entry name" value="Primosome_PriB/ssb"/>
</dbReference>
<evidence type="ECO:0000256" key="3">
    <source>
        <dbReference type="SAM" id="MobiDB-lite"/>
    </source>
</evidence>